<evidence type="ECO:0000313" key="2">
    <source>
        <dbReference type="EMBL" id="PKF32888.1"/>
    </source>
</evidence>
<dbReference type="InterPro" id="IPR000182">
    <property type="entry name" value="GNAT_dom"/>
</dbReference>
<accession>A0A1E7QXV9</accession>
<gene>
    <name evidence="2" type="ORF">CW311_12670</name>
</gene>
<protein>
    <submittedName>
        <fullName evidence="2">GNAT family N-acetyltransferase</fullName>
    </submittedName>
</protein>
<keyword evidence="2" id="KW-0808">Transferase</keyword>
<dbReference type="Gene3D" id="3.40.630.30">
    <property type="match status" value="1"/>
</dbReference>
<dbReference type="InterPro" id="IPR016181">
    <property type="entry name" value="Acyl_CoA_acyltransferase"/>
</dbReference>
<evidence type="ECO:0000259" key="1">
    <source>
        <dbReference type="PROSITE" id="PS51186"/>
    </source>
</evidence>
<feature type="domain" description="N-acetyltransferase" evidence="1">
    <location>
        <begin position="19"/>
        <end position="170"/>
    </location>
</feature>
<reference evidence="2 3" key="1">
    <citation type="submission" date="2017-12" db="EMBL/GenBank/DDBJ databases">
        <title>Draft Genome sequences of multiple microbial strains isolated from spacecraft associated surfaces.</title>
        <authorList>
            <person name="Seuylemezian A."/>
            <person name="Vaishampayan P."/>
            <person name="Venkateswaran K."/>
        </authorList>
    </citation>
    <scope>NUCLEOTIDE SEQUENCE [LARGE SCALE GENOMIC DNA]</scope>
    <source>
        <strain evidence="2 3">2P01AA</strain>
    </source>
</reference>
<comment type="caution">
    <text evidence="2">The sequence shown here is derived from an EMBL/GenBank/DDBJ whole genome shotgun (WGS) entry which is preliminary data.</text>
</comment>
<sequence>MSLRLIKPHVRFKQSYNDYMNELADEERYPLTLDFDHTDFDKFLNKLEQYEKGQFLQEGHVANITYWLVDDHEIIGVSNLRPQLNAQIQHCGGHIGLGIRPSRRRQNFGTKLLELTIQEAWELGLTQLHIHCYKSNLASAKVIQANNGCLDSELMLDQVIQRYVLNKRNRKNLS</sequence>
<dbReference type="Pfam" id="PF00583">
    <property type="entry name" value="Acetyltransf_1"/>
    <property type="match status" value="1"/>
</dbReference>
<dbReference type="PANTHER" id="PTHR39173:SF1">
    <property type="entry name" value="ACETYLTRANSFERASE"/>
    <property type="match status" value="1"/>
</dbReference>
<dbReference type="Proteomes" id="UP000233553">
    <property type="component" value="Unassembled WGS sequence"/>
</dbReference>
<name>A0A1E7QXV9_9GAMM</name>
<dbReference type="OrthoDB" id="9797989at2"/>
<dbReference type="RefSeq" id="WP_070076681.1">
    <property type="nucleotide sequence ID" value="NZ_MKKJ01000035.1"/>
</dbReference>
<evidence type="ECO:0000313" key="3">
    <source>
        <dbReference type="Proteomes" id="UP000233553"/>
    </source>
</evidence>
<dbReference type="AlphaFoldDB" id="A0A1E7QXV9"/>
<dbReference type="EMBL" id="PISJ01000014">
    <property type="protein sequence ID" value="PKF32888.1"/>
    <property type="molecule type" value="Genomic_DNA"/>
</dbReference>
<dbReference type="SUPFAM" id="SSF55729">
    <property type="entry name" value="Acyl-CoA N-acyltransferases (Nat)"/>
    <property type="match status" value="1"/>
</dbReference>
<dbReference type="CDD" id="cd04301">
    <property type="entry name" value="NAT_SF"/>
    <property type="match status" value="1"/>
</dbReference>
<organism evidence="2 3">
    <name type="scientific">Acinetobacter proteolyticus</name>
    <dbReference type="NCBI Taxonomy" id="1776741"/>
    <lineage>
        <taxon>Bacteria</taxon>
        <taxon>Pseudomonadati</taxon>
        <taxon>Pseudomonadota</taxon>
        <taxon>Gammaproteobacteria</taxon>
        <taxon>Moraxellales</taxon>
        <taxon>Moraxellaceae</taxon>
        <taxon>Acinetobacter</taxon>
    </lineage>
</organism>
<dbReference type="PROSITE" id="PS51186">
    <property type="entry name" value="GNAT"/>
    <property type="match status" value="1"/>
</dbReference>
<dbReference type="PANTHER" id="PTHR39173">
    <property type="entry name" value="ACETYLTRANSFERASE"/>
    <property type="match status" value="1"/>
</dbReference>
<proteinExistence type="predicted"/>
<dbReference type="GO" id="GO:0016747">
    <property type="term" value="F:acyltransferase activity, transferring groups other than amino-acyl groups"/>
    <property type="evidence" value="ECO:0007669"/>
    <property type="project" value="InterPro"/>
</dbReference>